<keyword evidence="4" id="KW-1185">Reference proteome</keyword>
<dbReference type="Gene3D" id="3.40.50.12780">
    <property type="entry name" value="N-terminal domain of ligase-like"/>
    <property type="match status" value="1"/>
</dbReference>
<dbReference type="SUPFAM" id="SSF56801">
    <property type="entry name" value="Acetyl-CoA synthetase-like"/>
    <property type="match status" value="1"/>
</dbReference>
<dbReference type="InterPro" id="IPR045851">
    <property type="entry name" value="AMP-bd_C_sf"/>
</dbReference>
<dbReference type="EMBL" id="MDKC01000010">
    <property type="protein sequence ID" value="ODG92252.1"/>
    <property type="molecule type" value="Genomic_DNA"/>
</dbReference>
<evidence type="ECO:0000313" key="4">
    <source>
        <dbReference type="Proteomes" id="UP000094580"/>
    </source>
</evidence>
<dbReference type="Pfam" id="PF00501">
    <property type="entry name" value="AMP-binding"/>
    <property type="match status" value="1"/>
</dbReference>
<dbReference type="InterPro" id="IPR000873">
    <property type="entry name" value="AMP-dep_synth/lig_dom"/>
</dbReference>
<protein>
    <submittedName>
        <fullName evidence="3">Long-chain fatty acid--CoA ligase</fullName>
    </submittedName>
</protein>
<feature type="domain" description="AMP-dependent synthetase/ligase" evidence="1">
    <location>
        <begin position="10"/>
        <end position="369"/>
    </location>
</feature>
<dbReference type="InterPro" id="IPR050237">
    <property type="entry name" value="ATP-dep_AMP-bd_enzyme"/>
</dbReference>
<keyword evidence="3" id="KW-0436">Ligase</keyword>
<dbReference type="RefSeq" id="WP_069033535.1">
    <property type="nucleotide sequence ID" value="NZ_MDKC01000010.1"/>
</dbReference>
<dbReference type="InterPro" id="IPR020845">
    <property type="entry name" value="AMP-binding_CS"/>
</dbReference>
<comment type="caution">
    <text evidence="3">The sequence shown here is derived from an EMBL/GenBank/DDBJ whole genome shotgun (WGS) entry which is preliminary data.</text>
</comment>
<dbReference type="NCBIfam" id="NF004837">
    <property type="entry name" value="PRK06187.1"/>
    <property type="match status" value="1"/>
</dbReference>
<dbReference type="Gene3D" id="3.30.300.30">
    <property type="match status" value="1"/>
</dbReference>
<name>A0ABX2ZRB7_9BACI</name>
<evidence type="ECO:0000259" key="2">
    <source>
        <dbReference type="Pfam" id="PF13193"/>
    </source>
</evidence>
<dbReference type="CDD" id="cd17631">
    <property type="entry name" value="FACL_FadD13-like"/>
    <property type="match status" value="1"/>
</dbReference>
<sequence length="510" mass="57056">MSFGNVLSLNAKRHPDKLALVYQDRTYTYMEFNKVVNRFAWGLQKLGLKKGEKLALMMANSDLFAISYCAAVKIGAVVVPINFRLVSREVEFILEQSDSVIVVCDSELEKVVFDASKSSTKVRKIITAPATSSPNCLSFFDVLSSIDEDPQVEIFGDDDFHLLYTSGTTGQPKGALFDYKRIEKLINGLSAVMGQNCQDRLLHVAPLFHCAQLVIFLLPGLYLGMTNVIHRDFNPVNVLKDIEKYKITLFFGVPTMYNYLQQVPNADQFDLSSVERCAYGAAPMPPEILMKSMKLFNTNQFFSLCGLTEGGPTGVYLSPEDHEHHLGKTGKTPLLYTVIKVVNKKDQDVLPGEVGELILKGETIMKEYYKKPQETADTIKDGWLYTGDLAVVDEEGYITLVDRSKDMLISGGENIYSVEIENVLYEHPSILEAAVIGTPDAKWGEVVTAIVVLKPGHRLSFEEIGSFCRERMAGFKIPRVVEFIDQLPRNASGKVQKFILREMYCSAKSK</sequence>
<organism evidence="3 4">
    <name type="scientific">Gottfriedia luciferensis</name>
    <dbReference type="NCBI Taxonomy" id="178774"/>
    <lineage>
        <taxon>Bacteria</taxon>
        <taxon>Bacillati</taxon>
        <taxon>Bacillota</taxon>
        <taxon>Bacilli</taxon>
        <taxon>Bacillales</taxon>
        <taxon>Bacillaceae</taxon>
        <taxon>Gottfriedia</taxon>
    </lineage>
</organism>
<gene>
    <name evidence="3" type="ORF">BED47_20935</name>
</gene>
<evidence type="ECO:0000313" key="3">
    <source>
        <dbReference type="EMBL" id="ODG92252.1"/>
    </source>
</evidence>
<dbReference type="InterPro" id="IPR042099">
    <property type="entry name" value="ANL_N_sf"/>
</dbReference>
<accession>A0ABX2ZRB7</accession>
<dbReference type="InterPro" id="IPR025110">
    <property type="entry name" value="AMP-bd_C"/>
</dbReference>
<dbReference type="Proteomes" id="UP000094580">
    <property type="component" value="Unassembled WGS sequence"/>
</dbReference>
<dbReference type="Pfam" id="PF13193">
    <property type="entry name" value="AMP-binding_C"/>
    <property type="match status" value="1"/>
</dbReference>
<dbReference type="PANTHER" id="PTHR43767">
    <property type="entry name" value="LONG-CHAIN-FATTY-ACID--COA LIGASE"/>
    <property type="match status" value="1"/>
</dbReference>
<reference evidence="3 4" key="1">
    <citation type="submission" date="2016-07" db="EMBL/GenBank/DDBJ databases">
        <authorList>
            <person name="Townsley L."/>
            <person name="Shank E.A."/>
        </authorList>
    </citation>
    <scope>NUCLEOTIDE SEQUENCE [LARGE SCALE GENOMIC DNA]</scope>
    <source>
        <strain evidence="3 4">CH01</strain>
    </source>
</reference>
<proteinExistence type="predicted"/>
<dbReference type="PANTHER" id="PTHR43767:SF1">
    <property type="entry name" value="NONRIBOSOMAL PEPTIDE SYNTHASE PES1 (EUROFUNG)-RELATED"/>
    <property type="match status" value="1"/>
</dbReference>
<dbReference type="PROSITE" id="PS00455">
    <property type="entry name" value="AMP_BINDING"/>
    <property type="match status" value="1"/>
</dbReference>
<evidence type="ECO:0000259" key="1">
    <source>
        <dbReference type="Pfam" id="PF00501"/>
    </source>
</evidence>
<dbReference type="GO" id="GO:0016874">
    <property type="term" value="F:ligase activity"/>
    <property type="evidence" value="ECO:0007669"/>
    <property type="project" value="UniProtKB-KW"/>
</dbReference>
<feature type="domain" description="AMP-binding enzyme C-terminal" evidence="2">
    <location>
        <begin position="419"/>
        <end position="494"/>
    </location>
</feature>